<reference evidence="1" key="1">
    <citation type="journal article" date="2021" name="Proc. Natl. Acad. Sci. U.S.A.">
        <title>A Catalog of Tens of Thousands of Viruses from Human Metagenomes Reveals Hidden Associations with Chronic Diseases.</title>
        <authorList>
            <person name="Tisza M.J."/>
            <person name="Buck C.B."/>
        </authorList>
    </citation>
    <scope>NUCLEOTIDE SEQUENCE</scope>
    <source>
        <strain evidence="1">CtplG2</strain>
    </source>
</reference>
<name>A0A8S5LVT8_9CAUD</name>
<evidence type="ECO:0000313" key="1">
    <source>
        <dbReference type="EMBL" id="DAD74173.1"/>
    </source>
</evidence>
<dbReference type="EMBL" id="BK014753">
    <property type="protein sequence ID" value="DAD74173.1"/>
    <property type="molecule type" value="Genomic_DNA"/>
</dbReference>
<protein>
    <submittedName>
        <fullName evidence="1">Cell cycle control protein</fullName>
    </submittedName>
</protein>
<proteinExistence type="predicted"/>
<accession>A0A8S5LVT8</accession>
<organism evidence="1">
    <name type="scientific">Myoviridae sp. ctplG2</name>
    <dbReference type="NCBI Taxonomy" id="2826700"/>
    <lineage>
        <taxon>Viruses</taxon>
        <taxon>Duplodnaviria</taxon>
        <taxon>Heunggongvirae</taxon>
        <taxon>Uroviricota</taxon>
        <taxon>Caudoviricetes</taxon>
    </lineage>
</organism>
<sequence>MKDQCKSCAKWRRCKDRSRGVACAEYKKAPAELAFLQGAQGNNHLYDNRKRKKRQGE</sequence>